<gene>
    <name evidence="2" type="ORF">B0I35DRAFT_513528</name>
</gene>
<evidence type="ECO:0000313" key="2">
    <source>
        <dbReference type="EMBL" id="KAH7313969.1"/>
    </source>
</evidence>
<feature type="transmembrane region" description="Helical" evidence="1">
    <location>
        <begin position="179"/>
        <end position="205"/>
    </location>
</feature>
<name>A0A8K0WRB0_9HYPO</name>
<keyword evidence="1" id="KW-0472">Membrane</keyword>
<dbReference type="Proteomes" id="UP000813444">
    <property type="component" value="Unassembled WGS sequence"/>
</dbReference>
<comment type="caution">
    <text evidence="2">The sequence shown here is derived from an EMBL/GenBank/DDBJ whole genome shotgun (WGS) entry which is preliminary data.</text>
</comment>
<evidence type="ECO:0000313" key="3">
    <source>
        <dbReference type="Proteomes" id="UP000813444"/>
    </source>
</evidence>
<proteinExistence type="predicted"/>
<feature type="transmembrane region" description="Helical" evidence="1">
    <location>
        <begin position="674"/>
        <end position="693"/>
    </location>
</feature>
<dbReference type="OrthoDB" id="5332281at2759"/>
<keyword evidence="1" id="KW-0812">Transmembrane</keyword>
<keyword evidence="3" id="KW-1185">Reference proteome</keyword>
<reference evidence="2" key="1">
    <citation type="journal article" date="2021" name="Nat. Commun.">
        <title>Genetic determinants of endophytism in the Arabidopsis root mycobiome.</title>
        <authorList>
            <person name="Mesny F."/>
            <person name="Miyauchi S."/>
            <person name="Thiergart T."/>
            <person name="Pickel B."/>
            <person name="Atanasova L."/>
            <person name="Karlsson M."/>
            <person name="Huettel B."/>
            <person name="Barry K.W."/>
            <person name="Haridas S."/>
            <person name="Chen C."/>
            <person name="Bauer D."/>
            <person name="Andreopoulos W."/>
            <person name="Pangilinan J."/>
            <person name="LaButti K."/>
            <person name="Riley R."/>
            <person name="Lipzen A."/>
            <person name="Clum A."/>
            <person name="Drula E."/>
            <person name="Henrissat B."/>
            <person name="Kohler A."/>
            <person name="Grigoriev I.V."/>
            <person name="Martin F.M."/>
            <person name="Hacquard S."/>
        </authorList>
    </citation>
    <scope>NUCLEOTIDE SEQUENCE</scope>
    <source>
        <strain evidence="2">MPI-CAGE-CH-0235</strain>
    </source>
</reference>
<keyword evidence="1" id="KW-1133">Transmembrane helix</keyword>
<dbReference type="EMBL" id="JAGPNK010000009">
    <property type="protein sequence ID" value="KAH7313969.1"/>
    <property type="molecule type" value="Genomic_DNA"/>
</dbReference>
<organism evidence="2 3">
    <name type="scientific">Stachybotrys elegans</name>
    <dbReference type="NCBI Taxonomy" id="80388"/>
    <lineage>
        <taxon>Eukaryota</taxon>
        <taxon>Fungi</taxon>
        <taxon>Dikarya</taxon>
        <taxon>Ascomycota</taxon>
        <taxon>Pezizomycotina</taxon>
        <taxon>Sordariomycetes</taxon>
        <taxon>Hypocreomycetidae</taxon>
        <taxon>Hypocreales</taxon>
        <taxon>Stachybotryaceae</taxon>
        <taxon>Stachybotrys</taxon>
    </lineage>
</organism>
<evidence type="ECO:0000256" key="1">
    <source>
        <dbReference type="SAM" id="Phobius"/>
    </source>
</evidence>
<dbReference type="PANTHER" id="PTHR37544:SF1">
    <property type="entry name" value="PHOSPHORIBOSYLAMINOIMIDAZOLE-SUCCINOCARBOXAMIDE SYNTHASE"/>
    <property type="match status" value="1"/>
</dbReference>
<sequence length="1117" mass="124881">MVTIRRHLSGLPGPFSRGSRQSEPDQVPILELTPICHDADDTKGGREEHVGAASHDLDEHLSLKQRWSPIWLSNAVLGAFAMLFGLLLLAIALLHHISERHHGLFTQETDYSYAWKYGPTVLFVLVNVLWRQIDYNSKVLIPWVLLQKGSSPIENALNIDYITPILPLALWRAIRSRHWAVVLTVTGQLLLTVITILSTGLLVLAPTEVTNEISNFRLNSEFSLREDLRQSSTWFPGSLATQLYAGINIYNLSYPPGTSDDMVVPDIRLPETRIKPINYTVPAEAMSFGLDCEILPVDTGRVRRRTSSTMHEDIYVFDVDEPGCALNDAYLAMLGPQPSLELQIRQDPLVNYEGNLGWYACNTGRGDSFNDTTWAGIRPFHTYTYVYNTTQDSRLLFVASEREFSGLDPETSDYNTSEFRRVTAMSCRPSYNIYHADIQSPSLVNGSARATDSRGSSHSGRKLQGLSDSTFGMAIWAVTHDFASYTGENIHFFQYMRQVGGYDSLEPFMDPSLLTTTATQVFKGVAAQLMHQIALQPANQTATGHVTYRAYRLDPAIPVAPISPAAIATILNQRRYGEVLDYLNVSSVRTEHQGFSVARVLQWKPAVSKYLALQEGERHEAEAHWWYPTSSTTWYFTLIIILPLCSAAVLELLQYISDKKDGICYLGSQDDLMFAIYIPTALAFSIAALYAGFEFSAKLLAPYLALKEGRVDADQSIQCIYVGKLLPLAAYSAIRNGNMAVLTALLGSLVGGFLTIVMSGLYSSIDVQRFEHLTVSQRDAFNLNINSEAATNADLITSLIEFQHLNYSKWTYRDLVFNHLDQTTFSVPEGIQNVSVTVEIPALRANLDCVEVDMSSMFREKQIAVSIDPTDDYYFATPQMSLLQSDWCETPMYGNESDFLNLMTPLYLPVNEEHRQTSTNGMDAHHFGLLWVQPKLYYQQPTQQHSNKTNFERVSTSVTFKLPNFDIDPERPPQTDESTVELLKTENGSTRFTSPNIPLSTVYWKAQRSPTTAGDEILGIEQEDLDVNLIAGLTKGEHGKSIADLAGPANTRTLYMSTNRYYKVFMAQAMSLGMRVDVNNASTPTYDGIATSTGTKRLQQHWVSKLADASFEQGPLP</sequence>
<protein>
    <submittedName>
        <fullName evidence="2">Uncharacterized protein</fullName>
    </submittedName>
</protein>
<dbReference type="AlphaFoldDB" id="A0A8K0WRB0"/>
<feature type="transmembrane region" description="Helical" evidence="1">
    <location>
        <begin position="634"/>
        <end position="653"/>
    </location>
</feature>
<feature type="transmembrane region" description="Helical" evidence="1">
    <location>
        <begin position="739"/>
        <end position="762"/>
    </location>
</feature>
<accession>A0A8K0WRB0</accession>
<dbReference type="InterPro" id="IPR021840">
    <property type="entry name" value="DUF3433"/>
</dbReference>
<feature type="transmembrane region" description="Helical" evidence="1">
    <location>
        <begin position="70"/>
        <end position="94"/>
    </location>
</feature>
<feature type="transmembrane region" description="Helical" evidence="1">
    <location>
        <begin position="114"/>
        <end position="130"/>
    </location>
</feature>
<dbReference type="Pfam" id="PF11915">
    <property type="entry name" value="DUF3433"/>
    <property type="match status" value="2"/>
</dbReference>
<dbReference type="PANTHER" id="PTHR37544">
    <property type="entry name" value="SPRAY-RELATED"/>
    <property type="match status" value="1"/>
</dbReference>